<proteinExistence type="predicted"/>
<sequence>MRSTDGLLSDKHFQLLAFLITSARGCVDEPKLYGPLRLLDAASRLIEIMEDEGKASGEVLRLRGLVEEAIDVLMYDQEEFVRLTDELSRELARIIRDQKT</sequence>
<evidence type="ECO:0000313" key="1">
    <source>
        <dbReference type="EMBL" id="ASJ15020.1"/>
    </source>
</evidence>
<dbReference type="AlphaFoldDB" id="A0A2Z2N3R8"/>
<dbReference type="OrthoDB" id="102059at2157"/>
<dbReference type="InterPro" id="IPR046074">
    <property type="entry name" value="DUF6092"/>
</dbReference>
<name>A0A2Z2N3R8_9EURY</name>
<dbReference type="Pfam" id="PF19585">
    <property type="entry name" value="DUF6092"/>
    <property type="match status" value="1"/>
</dbReference>
<dbReference type="Proteomes" id="UP000250085">
    <property type="component" value="Chromosome"/>
</dbReference>
<reference evidence="1 2" key="1">
    <citation type="submission" date="2016-04" db="EMBL/GenBank/DDBJ databases">
        <title>Complete genome sequence of Thermococcus radiotolerans type strain EJ2.</title>
        <authorList>
            <person name="Oger P.M."/>
        </authorList>
    </citation>
    <scope>NUCLEOTIDE SEQUENCE [LARGE SCALE GENOMIC DNA]</scope>
    <source>
        <strain evidence="1 2">EJ2</strain>
    </source>
</reference>
<dbReference type="GeneID" id="33328726"/>
<dbReference type="KEGG" id="trl:A3L10_07715"/>
<keyword evidence="2" id="KW-1185">Reference proteome</keyword>
<evidence type="ECO:0000313" key="2">
    <source>
        <dbReference type="Proteomes" id="UP000250085"/>
    </source>
</evidence>
<organism evidence="1 2">
    <name type="scientific">Thermococcus radiotolerans</name>
    <dbReference type="NCBI Taxonomy" id="187880"/>
    <lineage>
        <taxon>Archaea</taxon>
        <taxon>Methanobacteriati</taxon>
        <taxon>Methanobacteriota</taxon>
        <taxon>Thermococci</taxon>
        <taxon>Thermococcales</taxon>
        <taxon>Thermococcaceae</taxon>
        <taxon>Thermococcus</taxon>
    </lineage>
</organism>
<dbReference type="RefSeq" id="WP_088867076.1">
    <property type="nucleotide sequence ID" value="NZ_CP015106.1"/>
</dbReference>
<dbReference type="EMBL" id="CP015106">
    <property type="protein sequence ID" value="ASJ15020.1"/>
    <property type="molecule type" value="Genomic_DNA"/>
</dbReference>
<gene>
    <name evidence="1" type="ORF">A3L10_07715</name>
</gene>
<accession>A0A2Z2N3R8</accession>
<protein>
    <submittedName>
        <fullName evidence="1">Uncharacterized protein</fullName>
    </submittedName>
</protein>